<dbReference type="OrthoDB" id="8041036at2"/>
<accession>A0A221P714</accession>
<organism evidence="1 2">
    <name type="scientific">Streptomyces pluripotens</name>
    <dbReference type="NCBI Taxonomy" id="1355015"/>
    <lineage>
        <taxon>Bacteria</taxon>
        <taxon>Bacillati</taxon>
        <taxon>Actinomycetota</taxon>
        <taxon>Actinomycetes</taxon>
        <taxon>Kitasatosporales</taxon>
        <taxon>Streptomycetaceae</taxon>
        <taxon>Streptomyces</taxon>
    </lineage>
</organism>
<sequence length="84" mass="9338">MTVGNAMADRVTHEFVRRCERAERYRRTMSTTRTPPSFHAAYDVVSRPFFGGRDAMASLGLDARDPFGIVVSLPDRLFGGDLGT</sequence>
<evidence type="ECO:0000313" key="2">
    <source>
        <dbReference type="Proteomes" id="UP000031501"/>
    </source>
</evidence>
<reference evidence="1 2" key="1">
    <citation type="submission" date="2017-07" db="EMBL/GenBank/DDBJ databases">
        <title>Genome sequence of Streptomyces pluripotens MUSC 137T.</title>
        <authorList>
            <person name="Ser H.-L."/>
            <person name="Lee L.-H."/>
        </authorList>
    </citation>
    <scope>NUCLEOTIDE SEQUENCE [LARGE SCALE GENOMIC DNA]</scope>
    <source>
        <strain evidence="1 2">MUSC 137</strain>
    </source>
</reference>
<dbReference type="EMBL" id="CP022433">
    <property type="protein sequence ID" value="ASN28059.1"/>
    <property type="molecule type" value="Genomic_DNA"/>
</dbReference>
<gene>
    <name evidence="1" type="ORF">LK07_33180</name>
</gene>
<dbReference type="STRING" id="1355015.LK06_031985"/>
<evidence type="ECO:0000313" key="1">
    <source>
        <dbReference type="EMBL" id="ASN28059.1"/>
    </source>
</evidence>
<name>A0A221P714_9ACTN</name>
<keyword evidence="2" id="KW-1185">Reference proteome</keyword>
<dbReference type="AlphaFoldDB" id="A0A221P714"/>
<dbReference type="Proteomes" id="UP000031501">
    <property type="component" value="Chromosome"/>
</dbReference>
<dbReference type="KEGG" id="splu:LK06_031985"/>
<protein>
    <submittedName>
        <fullName evidence="1">Uncharacterized protein</fullName>
    </submittedName>
</protein>
<dbReference type="RefSeq" id="WP_043435815.1">
    <property type="nucleotide sequence ID" value="NZ_CP021080.1"/>
</dbReference>
<proteinExistence type="predicted"/>